<dbReference type="InterPro" id="IPR011701">
    <property type="entry name" value="MFS"/>
</dbReference>
<keyword evidence="5 6" id="KW-0472">Membrane</keyword>
<feature type="transmembrane region" description="Helical" evidence="6">
    <location>
        <begin position="215"/>
        <end position="239"/>
    </location>
</feature>
<feature type="domain" description="Major facilitator superfamily (MFS) profile" evidence="7">
    <location>
        <begin position="19"/>
        <end position="398"/>
    </location>
</feature>
<dbReference type="Gene3D" id="1.20.1250.20">
    <property type="entry name" value="MFS general substrate transporter like domains"/>
    <property type="match status" value="2"/>
</dbReference>
<feature type="transmembrane region" description="Helical" evidence="6">
    <location>
        <begin position="259"/>
        <end position="277"/>
    </location>
</feature>
<evidence type="ECO:0000256" key="5">
    <source>
        <dbReference type="ARBA" id="ARBA00023136"/>
    </source>
</evidence>
<dbReference type="PANTHER" id="PTHR43129:SF1">
    <property type="entry name" value="FOSMIDOMYCIN RESISTANCE PROTEIN"/>
    <property type="match status" value="1"/>
</dbReference>
<dbReference type="PANTHER" id="PTHR43129">
    <property type="entry name" value="FOSMIDOMYCIN RESISTANCE PROTEIN"/>
    <property type="match status" value="1"/>
</dbReference>
<dbReference type="EMBL" id="JWIR02000064">
    <property type="protein sequence ID" value="KKB36133.1"/>
    <property type="molecule type" value="Genomic_DNA"/>
</dbReference>
<evidence type="ECO:0000313" key="8">
    <source>
        <dbReference type="EMBL" id="KKB36133.1"/>
    </source>
</evidence>
<organism evidence="8 9">
    <name type="scientific">Bacillus thermotolerans</name>
    <name type="common">Quasibacillus thermotolerans</name>
    <dbReference type="NCBI Taxonomy" id="1221996"/>
    <lineage>
        <taxon>Bacteria</taxon>
        <taxon>Bacillati</taxon>
        <taxon>Bacillota</taxon>
        <taxon>Bacilli</taxon>
        <taxon>Bacillales</taxon>
        <taxon>Bacillaceae</taxon>
        <taxon>Bacillus</taxon>
    </lineage>
</organism>
<keyword evidence="2" id="KW-0813">Transport</keyword>
<dbReference type="PROSITE" id="PS00216">
    <property type="entry name" value="SUGAR_TRANSPORT_1"/>
    <property type="match status" value="1"/>
</dbReference>
<evidence type="ECO:0000256" key="6">
    <source>
        <dbReference type="SAM" id="Phobius"/>
    </source>
</evidence>
<dbReference type="InterPro" id="IPR036259">
    <property type="entry name" value="MFS_trans_sf"/>
</dbReference>
<dbReference type="SUPFAM" id="SSF103473">
    <property type="entry name" value="MFS general substrate transporter"/>
    <property type="match status" value="1"/>
</dbReference>
<dbReference type="GO" id="GO:0005886">
    <property type="term" value="C:plasma membrane"/>
    <property type="evidence" value="ECO:0007669"/>
    <property type="project" value="UniProtKB-SubCell"/>
</dbReference>
<keyword evidence="3 6" id="KW-0812">Transmembrane</keyword>
<evidence type="ECO:0000259" key="7">
    <source>
        <dbReference type="PROSITE" id="PS50850"/>
    </source>
</evidence>
<gene>
    <name evidence="8" type="ORF">QY95_03225</name>
</gene>
<feature type="transmembrane region" description="Helical" evidence="6">
    <location>
        <begin position="289"/>
        <end position="307"/>
    </location>
</feature>
<evidence type="ECO:0000256" key="4">
    <source>
        <dbReference type="ARBA" id="ARBA00022989"/>
    </source>
</evidence>
<protein>
    <submittedName>
        <fullName evidence="8">Fosmidomycin resistance protein</fullName>
    </submittedName>
</protein>
<feature type="transmembrane region" description="Helical" evidence="6">
    <location>
        <begin position="145"/>
        <end position="166"/>
    </location>
</feature>
<proteinExistence type="predicted"/>
<feature type="transmembrane region" description="Helical" evidence="6">
    <location>
        <begin position="346"/>
        <end position="367"/>
    </location>
</feature>
<accession>A0A0F5HSA6</accession>
<dbReference type="Proteomes" id="UP000031563">
    <property type="component" value="Unassembled WGS sequence"/>
</dbReference>
<comment type="caution">
    <text evidence="8">The sequence shown here is derived from an EMBL/GenBank/DDBJ whole genome shotgun (WGS) entry which is preliminary data.</text>
</comment>
<evidence type="ECO:0000313" key="9">
    <source>
        <dbReference type="Proteomes" id="UP000031563"/>
    </source>
</evidence>
<feature type="transmembrane region" description="Helical" evidence="6">
    <location>
        <begin position="373"/>
        <end position="393"/>
    </location>
</feature>
<feature type="transmembrane region" description="Helical" evidence="6">
    <location>
        <begin position="172"/>
        <end position="194"/>
    </location>
</feature>
<reference evidence="8" key="1">
    <citation type="submission" date="2015-02" db="EMBL/GenBank/DDBJ databases">
        <title>Genome Assembly of Bacillaceae bacterium MTCC 8252.</title>
        <authorList>
            <person name="Verma A."/>
            <person name="Khatri I."/>
            <person name="Mual P."/>
            <person name="Subramanian S."/>
            <person name="Krishnamurthi S."/>
        </authorList>
    </citation>
    <scope>NUCLEOTIDE SEQUENCE [LARGE SCALE GENOMIC DNA]</scope>
    <source>
        <strain evidence="8">MTCC 8252</strain>
    </source>
</reference>
<dbReference type="InterPro" id="IPR020846">
    <property type="entry name" value="MFS_dom"/>
</dbReference>
<keyword evidence="9" id="KW-1185">Reference proteome</keyword>
<evidence type="ECO:0000256" key="1">
    <source>
        <dbReference type="ARBA" id="ARBA00004651"/>
    </source>
</evidence>
<name>A0A0F5HSA6_BACTR</name>
<dbReference type="PROSITE" id="PS50850">
    <property type="entry name" value="MFS"/>
    <property type="match status" value="1"/>
</dbReference>
<dbReference type="GO" id="GO:0022857">
    <property type="term" value="F:transmembrane transporter activity"/>
    <property type="evidence" value="ECO:0007669"/>
    <property type="project" value="InterPro"/>
</dbReference>
<comment type="subcellular location">
    <subcellularLocation>
        <location evidence="1">Cell membrane</location>
        <topology evidence="1">Multi-pass membrane protein</topology>
    </subcellularLocation>
</comment>
<dbReference type="OrthoDB" id="9770492at2"/>
<dbReference type="AlphaFoldDB" id="A0A0F5HSA6"/>
<dbReference type="InterPro" id="IPR005829">
    <property type="entry name" value="Sugar_transporter_CS"/>
</dbReference>
<sequence length="414" mass="44500">MTTMQAKKIDRYQATTYSILFAISTGHFINDSIQSVVPAMFPIIERSLDLSYTQLGWVAFVLNMTSSVMQPVFGATADRKPQPYLLPVGMLLAMIGVIGFGLAPSFYLLLLAVLFIGLGSAVFHPEGSRVAFMAAGNKRGLAQSIYQMGGNGGQALAPVFTALIFVPLGQKGALLFALITAAGALVLTRVSHWYKSQLAMHARGKEKKTSVRAKLPAAIKWAMLLLIFFVFARSWYAAAITNFYQFYLIEDYGLSIQQAQLYLFAYLAAGVAGTFLGGPLADRFGRKNMLVFSMLGAAPFALLLPYLPLVLVLPFFLIIGFVLLSSFSVAVVYAQELLPDKIGMASGLIVGLAFGMGAIGSVVLGLFADSFSLQLVMILASLLPLLGLSALGLPNDYNGPKILDSKKGYVKVGL</sequence>
<feature type="transmembrane region" description="Helical" evidence="6">
    <location>
        <begin position="313"/>
        <end position="334"/>
    </location>
</feature>
<dbReference type="RefSeq" id="WP_099098699.1">
    <property type="nucleotide sequence ID" value="NZ_JWIR02000064.1"/>
</dbReference>
<dbReference type="CDD" id="cd17478">
    <property type="entry name" value="MFS_FsR"/>
    <property type="match status" value="1"/>
</dbReference>
<keyword evidence="4 6" id="KW-1133">Transmembrane helix</keyword>
<evidence type="ECO:0000256" key="2">
    <source>
        <dbReference type="ARBA" id="ARBA00022448"/>
    </source>
</evidence>
<dbReference type="Pfam" id="PF07690">
    <property type="entry name" value="MFS_1"/>
    <property type="match status" value="1"/>
</dbReference>
<feature type="transmembrane region" description="Helical" evidence="6">
    <location>
        <begin position="50"/>
        <end position="72"/>
    </location>
</feature>
<feature type="transmembrane region" description="Helical" evidence="6">
    <location>
        <begin position="106"/>
        <end position="124"/>
    </location>
</feature>
<evidence type="ECO:0000256" key="3">
    <source>
        <dbReference type="ARBA" id="ARBA00022692"/>
    </source>
</evidence>
<dbReference type="STRING" id="1221996.QY95_03225"/>